<organism evidence="2 3">
    <name type="scientific">Oncorhynchus mykiss</name>
    <name type="common">Rainbow trout</name>
    <name type="synonym">Salmo gairdneri</name>
    <dbReference type="NCBI Taxonomy" id="8022"/>
    <lineage>
        <taxon>Eukaryota</taxon>
        <taxon>Metazoa</taxon>
        <taxon>Chordata</taxon>
        <taxon>Craniata</taxon>
        <taxon>Vertebrata</taxon>
        <taxon>Euteleostomi</taxon>
        <taxon>Actinopterygii</taxon>
        <taxon>Neopterygii</taxon>
        <taxon>Teleostei</taxon>
        <taxon>Protacanthopterygii</taxon>
        <taxon>Salmoniformes</taxon>
        <taxon>Salmonidae</taxon>
        <taxon>Salmoninae</taxon>
        <taxon>Oncorhynchus</taxon>
    </lineage>
</organism>
<proteinExistence type="predicted"/>
<dbReference type="EMBL" id="FR904488">
    <property type="protein sequence ID" value="CDQ64938.1"/>
    <property type="molecule type" value="Genomic_DNA"/>
</dbReference>
<sequence>MRSVDAWLPALKQSDAPPSREDIEEEHTQSDFPPYESRVTTAKLLIEAEEYEVGIYVCRISFLFEKASALYSLSLPEIIFNNRGVVFTQRARERERERVINELLPGGRFLTGPEAKGTTRFVCIFVVAVE</sequence>
<reference evidence="2 3" key="1">
    <citation type="journal article" date="2014" name="Nat. Commun.">
        <title>The rainbow trout genome provides novel insights into evolution after whole-genome duplication in vertebrates.</title>
        <authorList>
            <person name="Berthelot C."/>
            <person name="Brunet F."/>
            <person name="Chalopin D."/>
            <person name="Juanchich A."/>
            <person name="Bernard M."/>
            <person name="Noel B."/>
            <person name="Bento P."/>
            <person name="Da Silva C."/>
            <person name="Labadie K."/>
            <person name="Alberti A."/>
            <person name="Aury J.M."/>
            <person name="Louis A."/>
            <person name="Dehais P."/>
            <person name="Bardou P."/>
            <person name="Montfort J."/>
            <person name="Klopp C."/>
            <person name="Cabau C."/>
            <person name="Gaspin C."/>
            <person name="Thorgaard G.H."/>
            <person name="Boussaha M."/>
            <person name="Quillet E."/>
            <person name="Guyomard R."/>
            <person name="Galiana D."/>
            <person name="Bobe J."/>
            <person name="Volff J.N."/>
            <person name="Genet C."/>
            <person name="Wincker P."/>
            <person name="Jaillon O."/>
            <person name="Roest Crollius H."/>
            <person name="Guiguen Y."/>
        </authorList>
    </citation>
    <scope>NUCLEOTIDE SEQUENCE [LARGE SCALE GENOMIC DNA]</scope>
</reference>
<evidence type="ECO:0000313" key="3">
    <source>
        <dbReference type="Proteomes" id="UP000193380"/>
    </source>
</evidence>
<evidence type="ECO:0000313" key="2">
    <source>
        <dbReference type="EMBL" id="CDQ64938.1"/>
    </source>
</evidence>
<protein>
    <submittedName>
        <fullName evidence="2">Uncharacterized protein</fullName>
    </submittedName>
</protein>
<name>A0A060WCA7_ONCMY</name>
<accession>A0A060WCA7</accession>
<evidence type="ECO:0000256" key="1">
    <source>
        <dbReference type="SAM" id="MobiDB-lite"/>
    </source>
</evidence>
<dbReference type="AlphaFoldDB" id="A0A060WCA7"/>
<feature type="compositionally biased region" description="Basic and acidic residues" evidence="1">
    <location>
        <begin position="18"/>
        <end position="29"/>
    </location>
</feature>
<dbReference type="PaxDb" id="8022-A0A060WCA7"/>
<gene>
    <name evidence="2" type="ORF">GSONMT00072301001</name>
</gene>
<dbReference type="Proteomes" id="UP000193380">
    <property type="component" value="Chromosome 2"/>
</dbReference>
<feature type="region of interest" description="Disordered" evidence="1">
    <location>
        <begin position="13"/>
        <end position="34"/>
    </location>
</feature>